<accession>A0A6S9UFI4</accession>
<dbReference type="Gene3D" id="3.40.50.720">
    <property type="entry name" value="NAD(P)-binding Rossmann-like Domain"/>
    <property type="match status" value="1"/>
</dbReference>
<dbReference type="EMBL" id="HBIZ01020583">
    <property type="protein sequence ID" value="CAE0760347.1"/>
    <property type="molecule type" value="Transcribed_RNA"/>
</dbReference>
<name>A0A6S9UFI4_CHRCT</name>
<gene>
    <name evidence="2" type="ORF">PCAR00345_LOCUS12959</name>
    <name evidence="3" type="ORF">PCAR00345_LOCUS12960</name>
</gene>
<dbReference type="SUPFAM" id="SSF51735">
    <property type="entry name" value="NAD(P)-binding Rossmann-fold domains"/>
    <property type="match status" value="1"/>
</dbReference>
<proteinExistence type="predicted"/>
<organism evidence="2">
    <name type="scientific">Chrysotila carterae</name>
    <name type="common">Marine alga</name>
    <name type="synonym">Syracosphaera carterae</name>
    <dbReference type="NCBI Taxonomy" id="13221"/>
    <lineage>
        <taxon>Eukaryota</taxon>
        <taxon>Haptista</taxon>
        <taxon>Haptophyta</taxon>
        <taxon>Prymnesiophyceae</taxon>
        <taxon>Isochrysidales</taxon>
        <taxon>Isochrysidaceae</taxon>
        <taxon>Chrysotila</taxon>
    </lineage>
</organism>
<dbReference type="EMBL" id="HBIZ01020584">
    <property type="protein sequence ID" value="CAE0760348.1"/>
    <property type="molecule type" value="Transcribed_RNA"/>
</dbReference>
<feature type="signal peptide" evidence="1">
    <location>
        <begin position="1"/>
        <end position="26"/>
    </location>
</feature>
<dbReference type="PANTHER" id="PTHR40129">
    <property type="entry name" value="KETOPANTOATE REDUCTASE N-TERMINAL DOMAIN-CONTAINING PROTEIN"/>
    <property type="match status" value="1"/>
</dbReference>
<sequence length="343" mass="37536">MMRESKCPFMRLTFFLLSLLVRASDALTPALSFRRAVATATPQRSRSLGVSACHNGHRFDADKHAADGNGEIMIVGAGWVGSRLATHLHDRGELVRVTNRPGIDQRHKEPYFEPVPLADDVPRHEFDITDPTTWDSLPAPETLQAAVVTFATKTGTCELFWEQYLQYVPRVVCYSSTAVYQVGVPGQHVDEHTPLRDSPRALAETYMQERGATVLTIAGIFGEAQGARGVCNCLTSYVQSGAVLNGGKIVNMVHVDDIIAATAAVLALPADAERGVRMNIGGHDFKLRELMAHCRHVATPEVMDSDDPNSKLVSSNYLLNRVLPPGFAFKEPFLAPVPYAVTK</sequence>
<evidence type="ECO:0000313" key="2">
    <source>
        <dbReference type="EMBL" id="CAE0760347.1"/>
    </source>
</evidence>
<protein>
    <recommendedName>
        <fullName evidence="4">NAD-dependent epimerase/dehydratase domain-containing protein</fullName>
    </recommendedName>
</protein>
<evidence type="ECO:0008006" key="4">
    <source>
        <dbReference type="Google" id="ProtNLM"/>
    </source>
</evidence>
<feature type="chain" id="PRO_5036191537" description="NAD-dependent epimerase/dehydratase domain-containing protein" evidence="1">
    <location>
        <begin position="27"/>
        <end position="343"/>
    </location>
</feature>
<keyword evidence="1" id="KW-0732">Signal</keyword>
<evidence type="ECO:0000256" key="1">
    <source>
        <dbReference type="SAM" id="SignalP"/>
    </source>
</evidence>
<dbReference type="PANTHER" id="PTHR40129:SF2">
    <property type="entry name" value="KETOPANTOATE REDUCTASE N-TERMINAL DOMAIN-CONTAINING PROTEIN"/>
    <property type="match status" value="1"/>
</dbReference>
<dbReference type="AlphaFoldDB" id="A0A6S9UFI4"/>
<dbReference type="InterPro" id="IPR036291">
    <property type="entry name" value="NAD(P)-bd_dom_sf"/>
</dbReference>
<reference evidence="2" key="1">
    <citation type="submission" date="2021-01" db="EMBL/GenBank/DDBJ databases">
        <authorList>
            <person name="Corre E."/>
            <person name="Pelletier E."/>
            <person name="Niang G."/>
            <person name="Scheremetjew M."/>
            <person name="Finn R."/>
            <person name="Kale V."/>
            <person name="Holt S."/>
            <person name="Cochrane G."/>
            <person name="Meng A."/>
            <person name="Brown T."/>
            <person name="Cohen L."/>
        </authorList>
    </citation>
    <scope>NUCLEOTIDE SEQUENCE</scope>
    <source>
        <strain evidence="2">CCMP645</strain>
    </source>
</reference>
<evidence type="ECO:0000313" key="3">
    <source>
        <dbReference type="EMBL" id="CAE0760348.1"/>
    </source>
</evidence>